<gene>
    <name evidence="2" type="ORF">LEMA_P083970.1</name>
</gene>
<dbReference type="Proteomes" id="UP000002668">
    <property type="component" value="Genome"/>
</dbReference>
<keyword evidence="1" id="KW-0472">Membrane</keyword>
<feature type="transmembrane region" description="Helical" evidence="1">
    <location>
        <begin position="46"/>
        <end position="71"/>
    </location>
</feature>
<evidence type="ECO:0000313" key="2">
    <source>
        <dbReference type="EMBL" id="CBX99158.1"/>
    </source>
</evidence>
<feature type="transmembrane region" description="Helical" evidence="1">
    <location>
        <begin position="12"/>
        <end position="40"/>
    </location>
</feature>
<dbReference type="EMBL" id="FP929135">
    <property type="protein sequence ID" value="CBX99158.1"/>
    <property type="molecule type" value="Genomic_DNA"/>
</dbReference>
<dbReference type="GeneID" id="13282532"/>
<keyword evidence="1" id="KW-0812">Transmembrane</keyword>
<dbReference type="eggNOG" id="ENOG502SAXD">
    <property type="taxonomic scope" value="Eukaryota"/>
</dbReference>
<name>E5A6B3_LEPMJ</name>
<keyword evidence="1" id="KW-1133">Transmembrane helix</keyword>
<organism evidence="2 3">
    <name type="scientific">Leptosphaeria maculans (strain JN3 / isolate v23.1.3 / race Av1-4-5-6-7-8)</name>
    <name type="common">Blackleg fungus</name>
    <name type="synonym">Phoma lingam</name>
    <dbReference type="NCBI Taxonomy" id="985895"/>
    <lineage>
        <taxon>Eukaryota</taxon>
        <taxon>Fungi</taxon>
        <taxon>Dikarya</taxon>
        <taxon>Ascomycota</taxon>
        <taxon>Pezizomycotina</taxon>
        <taxon>Dothideomycetes</taxon>
        <taxon>Pleosporomycetidae</taxon>
        <taxon>Pleosporales</taxon>
        <taxon>Pleosporineae</taxon>
        <taxon>Leptosphaeriaceae</taxon>
        <taxon>Plenodomus</taxon>
        <taxon>Plenodomus lingam/Leptosphaeria maculans species complex</taxon>
    </lineage>
</organism>
<sequence length="223" mass="24951">MIRRIARASFELFLLNPLLHTLLWAVLLVVALPLTIFGIFTTISSILIVLVRGVVVYWSLPFALISAWTSAPTVDTTRRVRPTPSTRFTTQATDMYAPSDVIKLTETVELGDDETEEEALSLDLNARLNVPINSSRQHDGKLSAELTPRERWVFDLEDLHRSPSPSRARTPYMAEEQVDYFPPQGSISPVVPRSHGSNFVTYHMRRKSGSGNSAQVAVKEVSM</sequence>
<dbReference type="AlphaFoldDB" id="E5A6B3"/>
<reference evidence="3" key="1">
    <citation type="journal article" date="2011" name="Nat. Commun.">
        <title>Effector diversification within compartments of the Leptosphaeria maculans genome affected by Repeat-Induced Point mutations.</title>
        <authorList>
            <person name="Rouxel T."/>
            <person name="Grandaubert J."/>
            <person name="Hane J.K."/>
            <person name="Hoede C."/>
            <person name="van de Wouw A.P."/>
            <person name="Couloux A."/>
            <person name="Dominguez V."/>
            <person name="Anthouard V."/>
            <person name="Bally P."/>
            <person name="Bourras S."/>
            <person name="Cozijnsen A.J."/>
            <person name="Ciuffetti L.M."/>
            <person name="Degrave A."/>
            <person name="Dilmaghani A."/>
            <person name="Duret L."/>
            <person name="Fudal I."/>
            <person name="Goodwin S.B."/>
            <person name="Gout L."/>
            <person name="Glaser N."/>
            <person name="Linglin J."/>
            <person name="Kema G.H.J."/>
            <person name="Lapalu N."/>
            <person name="Lawrence C.B."/>
            <person name="May K."/>
            <person name="Meyer M."/>
            <person name="Ollivier B."/>
            <person name="Poulain J."/>
            <person name="Schoch C.L."/>
            <person name="Simon A."/>
            <person name="Spatafora J.W."/>
            <person name="Stachowiak A."/>
            <person name="Turgeon B.G."/>
            <person name="Tyler B.M."/>
            <person name="Vincent D."/>
            <person name="Weissenbach J."/>
            <person name="Amselem J."/>
            <person name="Quesneville H."/>
            <person name="Oliver R.P."/>
            <person name="Wincker P."/>
            <person name="Balesdent M.-H."/>
            <person name="Howlett B.J."/>
        </authorList>
    </citation>
    <scope>NUCLEOTIDE SEQUENCE [LARGE SCALE GENOMIC DNA]</scope>
    <source>
        <strain evidence="3">JN3 / isolate v23.1.3 / race Av1-4-5-6-7-8</strain>
    </source>
</reference>
<dbReference type="HOGENOM" id="CLU_1240340_0_0_1"/>
<keyword evidence="3" id="KW-1185">Reference proteome</keyword>
<evidence type="ECO:0000313" key="3">
    <source>
        <dbReference type="Proteomes" id="UP000002668"/>
    </source>
</evidence>
<dbReference type="VEuPathDB" id="FungiDB:LEMA_P083970.1"/>
<dbReference type="InParanoid" id="E5A6B3"/>
<proteinExistence type="predicted"/>
<evidence type="ECO:0000256" key="1">
    <source>
        <dbReference type="SAM" id="Phobius"/>
    </source>
</evidence>
<protein>
    <submittedName>
        <fullName evidence="2">Uncharacterized protein</fullName>
    </submittedName>
</protein>
<dbReference type="OrthoDB" id="4492972at2759"/>
<accession>E5A6B3</accession>